<evidence type="ECO:0000256" key="4">
    <source>
        <dbReference type="ARBA" id="ARBA00022723"/>
    </source>
</evidence>
<keyword evidence="10" id="KW-1185">Reference proteome</keyword>
<dbReference type="GO" id="GO:0009117">
    <property type="term" value="P:nucleotide metabolic process"/>
    <property type="evidence" value="ECO:0007669"/>
    <property type="project" value="UniProtKB-KW"/>
</dbReference>
<keyword evidence="8" id="KW-0546">Nucleotide metabolism</keyword>
<dbReference type="Gene3D" id="1.10.150.340">
    <property type="entry name" value="Pyrimidine 5'-nucleotidase (UMPH-1), N-terminal domain"/>
    <property type="match status" value="1"/>
</dbReference>
<dbReference type="PANTHER" id="PTHR13045:SF0">
    <property type="entry name" value="7-METHYLGUANOSINE PHOSPHATE-SPECIFIC 5'-NUCLEOTIDASE"/>
    <property type="match status" value="1"/>
</dbReference>
<dbReference type="PANTHER" id="PTHR13045">
    <property type="entry name" value="5'-NUCLEOTIDASE"/>
    <property type="match status" value="1"/>
</dbReference>
<evidence type="ECO:0000256" key="3">
    <source>
        <dbReference type="ARBA" id="ARBA00012643"/>
    </source>
</evidence>
<dbReference type="InterPro" id="IPR023214">
    <property type="entry name" value="HAD_sf"/>
</dbReference>
<keyword evidence="4" id="KW-0479">Metal-binding</keyword>
<dbReference type="GO" id="GO:0005737">
    <property type="term" value="C:cytoplasm"/>
    <property type="evidence" value="ECO:0007669"/>
    <property type="project" value="InterPro"/>
</dbReference>
<reference evidence="11" key="1">
    <citation type="submission" date="2017-02" db="UniProtKB">
        <authorList>
            <consortium name="WormBaseParasite"/>
        </authorList>
    </citation>
    <scope>IDENTIFICATION</scope>
</reference>
<dbReference type="GO" id="GO:0008253">
    <property type="term" value="F:5'-nucleotidase activity"/>
    <property type="evidence" value="ECO:0007669"/>
    <property type="project" value="UniProtKB-EC"/>
</dbReference>
<evidence type="ECO:0000313" key="9">
    <source>
        <dbReference type="EMBL" id="VDN06919.1"/>
    </source>
</evidence>
<dbReference type="EMBL" id="UYYF01004767">
    <property type="protein sequence ID" value="VDN06919.1"/>
    <property type="molecule type" value="Genomic_DNA"/>
</dbReference>
<keyword evidence="6" id="KW-0378">Hydrolase</keyword>
<dbReference type="Proteomes" id="UP000276776">
    <property type="component" value="Unassembled WGS sequence"/>
</dbReference>
<dbReference type="InterPro" id="IPR006434">
    <property type="entry name" value="Pyrimidine_nucleotidase_eu"/>
</dbReference>
<dbReference type="Pfam" id="PF05822">
    <property type="entry name" value="UMPH-1"/>
    <property type="match status" value="1"/>
</dbReference>
<dbReference type="Gene3D" id="3.40.50.1000">
    <property type="entry name" value="HAD superfamily/HAD-like"/>
    <property type="match status" value="1"/>
</dbReference>
<gene>
    <name evidence="9" type="ORF">TCLT_LOCUS9296</name>
</gene>
<keyword evidence="7" id="KW-0460">Magnesium</keyword>
<dbReference type="OMA" id="IYQIPWI"/>
<dbReference type="STRING" id="103827.A0A0N5D884"/>
<evidence type="ECO:0000256" key="6">
    <source>
        <dbReference type="ARBA" id="ARBA00022801"/>
    </source>
</evidence>
<dbReference type="AlphaFoldDB" id="A0A0N5D884"/>
<proteinExistence type="inferred from homology"/>
<dbReference type="SUPFAM" id="SSF56784">
    <property type="entry name" value="HAD-like"/>
    <property type="match status" value="1"/>
</dbReference>
<dbReference type="OrthoDB" id="10014216at2759"/>
<dbReference type="SFLD" id="SFLDS00003">
    <property type="entry name" value="Haloacid_Dehalogenase"/>
    <property type="match status" value="1"/>
</dbReference>
<evidence type="ECO:0000256" key="1">
    <source>
        <dbReference type="ARBA" id="ARBA00000815"/>
    </source>
</evidence>
<accession>A0A0N5D884</accession>
<organism evidence="11">
    <name type="scientific">Thelazia callipaeda</name>
    <name type="common">Oriental eyeworm</name>
    <name type="synonym">Parasitic nematode</name>
    <dbReference type="NCBI Taxonomy" id="103827"/>
    <lineage>
        <taxon>Eukaryota</taxon>
        <taxon>Metazoa</taxon>
        <taxon>Ecdysozoa</taxon>
        <taxon>Nematoda</taxon>
        <taxon>Chromadorea</taxon>
        <taxon>Rhabditida</taxon>
        <taxon>Spirurina</taxon>
        <taxon>Spiruromorpha</taxon>
        <taxon>Thelazioidea</taxon>
        <taxon>Thelaziidae</taxon>
        <taxon>Thelazia</taxon>
    </lineage>
</organism>
<dbReference type="SFLD" id="SFLDG01128">
    <property type="entry name" value="C1.4:_5'-Nucleotidase_Like"/>
    <property type="match status" value="1"/>
</dbReference>
<dbReference type="WBParaSite" id="TCLT_0000930701-mRNA-1">
    <property type="protein sequence ID" value="TCLT_0000930701-mRNA-1"/>
    <property type="gene ID" value="TCLT_0000930701"/>
</dbReference>
<evidence type="ECO:0000313" key="10">
    <source>
        <dbReference type="Proteomes" id="UP000276776"/>
    </source>
</evidence>
<comment type="catalytic activity">
    <reaction evidence="1">
        <text>a ribonucleoside 5'-phosphate + H2O = a ribonucleoside + phosphate</text>
        <dbReference type="Rhea" id="RHEA:12484"/>
        <dbReference type="ChEBI" id="CHEBI:15377"/>
        <dbReference type="ChEBI" id="CHEBI:18254"/>
        <dbReference type="ChEBI" id="CHEBI:43474"/>
        <dbReference type="ChEBI" id="CHEBI:58043"/>
        <dbReference type="EC" id="3.1.3.5"/>
    </reaction>
</comment>
<dbReference type="EC" id="3.1.3.5" evidence="3"/>
<protein>
    <recommendedName>
        <fullName evidence="3">5'-nucleotidase</fullName>
        <ecNumber evidence="3">3.1.3.5</ecNumber>
    </recommendedName>
</protein>
<dbReference type="GO" id="GO:0000287">
    <property type="term" value="F:magnesium ion binding"/>
    <property type="evidence" value="ECO:0007669"/>
    <property type="project" value="InterPro"/>
</dbReference>
<comment type="similarity">
    <text evidence="2">Belongs to the pyrimidine 5'-nucleotidase family.</text>
</comment>
<reference evidence="9 10" key="2">
    <citation type="submission" date="2018-11" db="EMBL/GenBank/DDBJ databases">
        <authorList>
            <consortium name="Pathogen Informatics"/>
        </authorList>
    </citation>
    <scope>NUCLEOTIDE SEQUENCE [LARGE SCALE GENOMIC DNA]</scope>
</reference>
<evidence type="ECO:0000256" key="2">
    <source>
        <dbReference type="ARBA" id="ARBA00008389"/>
    </source>
</evidence>
<evidence type="ECO:0000256" key="5">
    <source>
        <dbReference type="ARBA" id="ARBA00022741"/>
    </source>
</evidence>
<dbReference type="InterPro" id="IPR036412">
    <property type="entry name" value="HAD-like_sf"/>
</dbReference>
<evidence type="ECO:0000313" key="11">
    <source>
        <dbReference type="WBParaSite" id="TCLT_0000930701-mRNA-1"/>
    </source>
</evidence>
<keyword evidence="5" id="KW-0547">Nucleotide-binding</keyword>
<sequence length="296" mass="33758">MDSLKKNPKVKVAKWADLERKINHFASGKLENFLVVADFDYTLTSTKTANGHRSDITYDVFVKGAIKKSKCFEHPFENLNKKYAPIEANLSLSNEVRSSAMKKWWHESNDLIISAKFKQNEILDLVKESTMRLRYNMALYLNDLEQLKIPLIIFSAGITNVIEASLLYELGKIPENVQIVSNTIKFTLEGVGYKFSEPTINSCSKNGTMLQKSLETLKDLSIKNRIMLLGDSLEDLHMLDGCSILDANDSSILKIGFLNDNIETLMDKFVENFDLIIMQDETMDIPRVLHHILFNI</sequence>
<dbReference type="GO" id="GO:0000166">
    <property type="term" value="F:nucleotide binding"/>
    <property type="evidence" value="ECO:0007669"/>
    <property type="project" value="UniProtKB-KW"/>
</dbReference>
<evidence type="ECO:0000256" key="7">
    <source>
        <dbReference type="ARBA" id="ARBA00022842"/>
    </source>
</evidence>
<name>A0A0N5D884_THECL</name>
<evidence type="ECO:0000256" key="8">
    <source>
        <dbReference type="ARBA" id="ARBA00023080"/>
    </source>
</evidence>